<keyword evidence="2" id="KW-1185">Reference proteome</keyword>
<protein>
    <submittedName>
        <fullName evidence="1">Uncharacterized protein</fullName>
    </submittedName>
</protein>
<dbReference type="RefSeq" id="WP_014244885.1">
    <property type="nucleotide sequence ID" value="NC_016620.1"/>
</dbReference>
<name>E1X4D6_HALMS</name>
<dbReference type="Proteomes" id="UP000008963">
    <property type="component" value="Chromosome"/>
</dbReference>
<dbReference type="OrthoDB" id="5298723at2"/>
<dbReference type="PATRIC" id="fig|862908.3.peg.2197"/>
<evidence type="ECO:0000313" key="2">
    <source>
        <dbReference type="Proteomes" id="UP000008963"/>
    </source>
</evidence>
<gene>
    <name evidence="1" type="ordered locus">BMS_2308</name>
</gene>
<dbReference type="EMBL" id="FQ312005">
    <property type="protein sequence ID" value="CBW27108.1"/>
    <property type="molecule type" value="Genomic_DNA"/>
</dbReference>
<dbReference type="HOGENOM" id="CLU_2069833_0_0_7"/>
<dbReference type="AlphaFoldDB" id="E1X4D6"/>
<organism evidence="1 2">
    <name type="scientific">Halobacteriovorax marinus (strain ATCC BAA-682 / DSM 15412 / SJ)</name>
    <name type="common">Bacteriovorax marinus</name>
    <dbReference type="NCBI Taxonomy" id="862908"/>
    <lineage>
        <taxon>Bacteria</taxon>
        <taxon>Pseudomonadati</taxon>
        <taxon>Bdellovibrionota</taxon>
        <taxon>Bacteriovoracia</taxon>
        <taxon>Bacteriovoracales</taxon>
        <taxon>Halobacteriovoraceae</taxon>
        <taxon>Halobacteriovorax</taxon>
    </lineage>
</organism>
<accession>E1X4D6</accession>
<dbReference type="STRING" id="862908.BMS_2308"/>
<dbReference type="KEGG" id="bmx:BMS_2308"/>
<reference evidence="2" key="1">
    <citation type="journal article" date="2013" name="ISME J.">
        <title>A small predatory core genome in the divergent marine Bacteriovorax marinus SJ and the terrestrial Bdellovibrio bacteriovorus.</title>
        <authorList>
            <person name="Crossman L.C."/>
            <person name="Chen H."/>
            <person name="Cerdeno-Tarraga A.M."/>
            <person name="Brooks K."/>
            <person name="Quail M.A."/>
            <person name="Pineiro S.A."/>
            <person name="Hobley L."/>
            <person name="Sockett R.E."/>
            <person name="Bentley S.D."/>
            <person name="Parkhill J."/>
            <person name="Williams H.N."/>
            <person name="Stine O.C."/>
        </authorList>
    </citation>
    <scope>NUCLEOTIDE SEQUENCE [LARGE SCALE GENOMIC DNA]</scope>
    <source>
        <strain evidence="2">ATCC BAA-682 / DSM 15412 / SJ</strain>
    </source>
</reference>
<proteinExistence type="predicted"/>
<sequence>MNRLIKLVMVFGILLASVESFSSVESLEENYRGRLIEGRVIYGPTLTCEIWNDSHRPIRVMNYSYEIFYRNRFGGIDMARRDFHCRYNCRVRTQTPQVFSGPVNNGPTVYANCFAFVR</sequence>
<evidence type="ECO:0000313" key="1">
    <source>
        <dbReference type="EMBL" id="CBW27108.1"/>
    </source>
</evidence>